<evidence type="ECO:0000313" key="3">
    <source>
        <dbReference type="Proteomes" id="UP000252107"/>
    </source>
</evidence>
<gene>
    <name evidence="2" type="ORF">A6770_33515</name>
</gene>
<dbReference type="EMBL" id="LXQD01000352">
    <property type="protein sequence ID" value="RCJ17976.1"/>
    <property type="molecule type" value="Genomic_DNA"/>
</dbReference>
<comment type="caution">
    <text evidence="2">The sequence shown here is derived from an EMBL/GenBank/DDBJ whole genome shotgun (WGS) entry which is preliminary data.</text>
</comment>
<proteinExistence type="predicted"/>
<feature type="region of interest" description="Disordered" evidence="1">
    <location>
        <begin position="539"/>
        <end position="583"/>
    </location>
</feature>
<sequence length="733" mass="81767">MESGKPAYRKLGTVSQQSVEDNNLKPGMATSGATLTELKPELSRGQTKLMFQQAYQQAQAYRESIPELERLSAAAAAWSVGASRQDELEDKQQPLAQIQKKIPNFVFAAFPQEIISRLDKLQFTQMRLVTLDSEANNFKDKVWNQQEKYPIEIRASHHPSGHERYGSRLVFVQDRDGEYKEFAMLEPRTGQLPIGTKAQCNIVPGETYTANATICVAGKQPVEFTIREISKFSHAGQTFNAEPVTLSIGTVPVPNEAVKIKLDGKTLGELDSDSVKQLQAFNYVKDGNQLNLKLTTITDSKENAFVIATSPNGNLLKINKINFYNFQGQTFNDENYRKATIEVPPSKTRDAVFLDGEPLGVLHFKKDKEALLELGVLNFGRLTPVQATLQSNFSTTVLKIDPQTVEYPEVWTKETQAFGTQSVNIEQQGMIEKTAPILHKIKERPTILFASASDKELGITQMAVDNHKIEAVTKWLRGQNIAIAQVPAEDVPLETKKGLAVFNLSNSSIPEPVFDAMTNKFGNVIEEKEQYQQKVCSLPDRPKHLKPPQPVVSTLSCQASPQTPQPPQPQTSTNEPQATPSQETQPIAIDHLRSWWRTANNLGKPQAYKERIAQIALEFKATGQLSPQALDAMQKDTVNRIAQISQKIVSVWGQPESDGTTRVQGKIYDVSFHPEQRSWAIAHKNGDVILSVQSGKIEINKVTKEILQTFEDVNSKLDEILEKNQKQATGLQR</sequence>
<keyword evidence="3" id="KW-1185">Reference proteome</keyword>
<reference evidence="2" key="1">
    <citation type="submission" date="2016-04" db="EMBL/GenBank/DDBJ databases">
        <authorList>
            <person name="Tabuchi Yagui T.R."/>
        </authorList>
    </citation>
    <scope>NUCLEOTIDE SEQUENCE [LARGE SCALE GENOMIC DNA]</scope>
    <source>
        <strain evidence="2">NIES-26</strain>
    </source>
</reference>
<organism evidence="2 3">
    <name type="scientific">Nostoc minutum NIES-26</name>
    <dbReference type="NCBI Taxonomy" id="1844469"/>
    <lineage>
        <taxon>Bacteria</taxon>
        <taxon>Bacillati</taxon>
        <taxon>Cyanobacteriota</taxon>
        <taxon>Cyanophyceae</taxon>
        <taxon>Nostocales</taxon>
        <taxon>Nostocaceae</taxon>
        <taxon>Nostoc</taxon>
    </lineage>
</organism>
<protein>
    <submittedName>
        <fullName evidence="2">Uncharacterized protein</fullName>
    </submittedName>
</protein>
<dbReference type="Proteomes" id="UP000252107">
    <property type="component" value="Unassembled WGS sequence"/>
</dbReference>
<feature type="region of interest" description="Disordered" evidence="1">
    <location>
        <begin position="1"/>
        <end position="35"/>
    </location>
</feature>
<evidence type="ECO:0000313" key="2">
    <source>
        <dbReference type="EMBL" id="RCJ17976.1"/>
    </source>
</evidence>
<evidence type="ECO:0000256" key="1">
    <source>
        <dbReference type="SAM" id="MobiDB-lite"/>
    </source>
</evidence>
<accession>A0A367Q1B9</accession>
<name>A0A367Q1B9_9NOSO</name>
<dbReference type="AlphaFoldDB" id="A0A367Q1B9"/>